<dbReference type="Gene3D" id="1.10.287.130">
    <property type="match status" value="1"/>
</dbReference>
<keyword evidence="13" id="KW-1185">Reference proteome</keyword>
<dbReference type="PROSITE" id="PS50109">
    <property type="entry name" value="HIS_KIN"/>
    <property type="match status" value="1"/>
</dbReference>
<dbReference type="SMART" id="SM00388">
    <property type="entry name" value="HisKA"/>
    <property type="match status" value="1"/>
</dbReference>
<evidence type="ECO:0000256" key="3">
    <source>
        <dbReference type="ARBA" id="ARBA00012438"/>
    </source>
</evidence>
<dbReference type="InterPro" id="IPR036097">
    <property type="entry name" value="HisK_dim/P_sf"/>
</dbReference>
<dbReference type="GO" id="GO:0000155">
    <property type="term" value="F:phosphorelay sensor kinase activity"/>
    <property type="evidence" value="ECO:0007669"/>
    <property type="project" value="InterPro"/>
</dbReference>
<dbReference type="Pfam" id="PF00512">
    <property type="entry name" value="HisKA"/>
    <property type="match status" value="1"/>
</dbReference>
<evidence type="ECO:0000256" key="4">
    <source>
        <dbReference type="ARBA" id="ARBA00022475"/>
    </source>
</evidence>
<dbReference type="InterPro" id="IPR003594">
    <property type="entry name" value="HATPase_dom"/>
</dbReference>
<dbReference type="InterPro" id="IPR050980">
    <property type="entry name" value="2C_sensor_his_kinase"/>
</dbReference>
<dbReference type="EMBL" id="CP059736">
    <property type="protein sequence ID" value="WDE02218.1"/>
    <property type="molecule type" value="Genomic_DNA"/>
</dbReference>
<dbReference type="SUPFAM" id="SSF47384">
    <property type="entry name" value="Homodimeric domain of signal transducing histidine kinase"/>
    <property type="match status" value="1"/>
</dbReference>
<dbReference type="PRINTS" id="PR00344">
    <property type="entry name" value="BCTRLSENSOR"/>
</dbReference>
<name>A0AAF0C646_9GAMM</name>
<evidence type="ECO:0000313" key="12">
    <source>
        <dbReference type="EMBL" id="WDE02218.1"/>
    </source>
</evidence>
<feature type="domain" description="Histidine kinase" evidence="11">
    <location>
        <begin position="237"/>
        <end position="444"/>
    </location>
</feature>
<keyword evidence="8" id="KW-0418">Kinase</keyword>
<dbReference type="SUPFAM" id="SSF55874">
    <property type="entry name" value="ATPase domain of HSP90 chaperone/DNA topoisomerase II/histidine kinase"/>
    <property type="match status" value="1"/>
</dbReference>
<dbReference type="Gene3D" id="3.30.565.10">
    <property type="entry name" value="Histidine kinase-like ATPase, C-terminal domain"/>
    <property type="match status" value="1"/>
</dbReference>
<keyword evidence="6" id="KW-0808">Transferase</keyword>
<keyword evidence="5" id="KW-0597">Phosphoprotein</keyword>
<keyword evidence="7" id="KW-0547">Nucleotide-binding</keyword>
<dbReference type="GO" id="GO:0005524">
    <property type="term" value="F:ATP binding"/>
    <property type="evidence" value="ECO:0007669"/>
    <property type="project" value="UniProtKB-KW"/>
</dbReference>
<evidence type="ECO:0000256" key="8">
    <source>
        <dbReference type="ARBA" id="ARBA00022777"/>
    </source>
</evidence>
<protein>
    <recommendedName>
        <fullName evidence="3">histidine kinase</fullName>
        <ecNumber evidence="3">2.7.13.3</ecNumber>
    </recommendedName>
</protein>
<reference evidence="12 13" key="1">
    <citation type="journal article" date="2015" name="Genome Announc.">
        <title>Draft Genome Sequences of Marine Isolates of Thalassomonas viridans and Thalassomonas actiniarum.</title>
        <authorList>
            <person name="Olonade I."/>
            <person name="van Zyl L.J."/>
            <person name="Trindade M."/>
        </authorList>
    </citation>
    <scope>NUCLEOTIDE SEQUENCE [LARGE SCALE GENOMIC DNA]</scope>
    <source>
        <strain evidence="12 13">A5K-106</strain>
    </source>
</reference>
<dbReference type="PANTHER" id="PTHR44936">
    <property type="entry name" value="SENSOR PROTEIN CREC"/>
    <property type="match status" value="1"/>
</dbReference>
<dbReference type="CDD" id="cd00082">
    <property type="entry name" value="HisKA"/>
    <property type="match status" value="1"/>
</dbReference>
<dbReference type="RefSeq" id="WP_044831065.1">
    <property type="nucleotide sequence ID" value="NZ_CP059736.1"/>
</dbReference>
<keyword evidence="4" id="KW-1003">Cell membrane</keyword>
<evidence type="ECO:0000256" key="9">
    <source>
        <dbReference type="ARBA" id="ARBA00022840"/>
    </source>
</evidence>
<comment type="subcellular location">
    <subcellularLocation>
        <location evidence="2">Cell membrane</location>
        <topology evidence="2">Multi-pass membrane protein</topology>
    </subcellularLocation>
</comment>
<keyword evidence="9" id="KW-0067">ATP-binding</keyword>
<organism evidence="12 13">
    <name type="scientific">Thalassomonas actiniarum</name>
    <dbReference type="NCBI Taxonomy" id="485447"/>
    <lineage>
        <taxon>Bacteria</taxon>
        <taxon>Pseudomonadati</taxon>
        <taxon>Pseudomonadota</taxon>
        <taxon>Gammaproteobacteria</taxon>
        <taxon>Alteromonadales</taxon>
        <taxon>Colwelliaceae</taxon>
        <taxon>Thalassomonas</taxon>
    </lineage>
</organism>
<evidence type="ECO:0000313" key="13">
    <source>
        <dbReference type="Proteomes" id="UP000032568"/>
    </source>
</evidence>
<feature type="transmembrane region" description="Helical" evidence="10">
    <location>
        <begin position="12"/>
        <end position="31"/>
    </location>
</feature>
<evidence type="ECO:0000256" key="10">
    <source>
        <dbReference type="SAM" id="Phobius"/>
    </source>
</evidence>
<proteinExistence type="predicted"/>
<evidence type="ECO:0000256" key="1">
    <source>
        <dbReference type="ARBA" id="ARBA00000085"/>
    </source>
</evidence>
<dbReference type="InterPro" id="IPR004358">
    <property type="entry name" value="Sig_transdc_His_kin-like_C"/>
</dbReference>
<dbReference type="KEGG" id="tact:SG35_031160"/>
<comment type="catalytic activity">
    <reaction evidence="1">
        <text>ATP + protein L-histidine = ADP + protein N-phospho-L-histidine.</text>
        <dbReference type="EC" id="2.7.13.3"/>
    </reaction>
</comment>
<keyword evidence="10" id="KW-0812">Transmembrane</keyword>
<dbReference type="GO" id="GO:0005886">
    <property type="term" value="C:plasma membrane"/>
    <property type="evidence" value="ECO:0007669"/>
    <property type="project" value="UniProtKB-SubCell"/>
</dbReference>
<sequence length="449" mass="50288">MNKPSLPLFPRLYLSIVLAVIFSITLTQFVVEIYREQEELNFFIRDTNHMLQYLEANADAPADGVEQEIKLPFPFNIEFSAKFINSKRPGGVCASCSFLKTVNSNRYYELEEGERLVEAKLAGTDSSLVIYEKLDSERSQEELSAMDAELDSGQMLFFLLITVIALFLGLTLYWPIKSLQTQIKGLIHSHRLFGEGDMGVKADERIPKPLDELALSFNEMARAIAGNVKERDIFAQAIPHEVRTPLSRIQLASGLIRKKSHDLDVLVLLDDLDNYVLDINELISQIVEFSRVREHKDLASELYQRVYLSAFVESRVRLLVDTGHKSLTVAIDNNLEITTQAIYLRLLLDNFIKNAVNHAREQIKISASINNGLLSIEVEDDGVGIALEHRATIFIPFARLDKSRSRITGGLGLGLPIAKAAADKMKGNIQVSDSSLGGARFSFTQVICV</sequence>
<accession>A0AAF0C646</accession>
<dbReference type="SMART" id="SM00387">
    <property type="entry name" value="HATPase_c"/>
    <property type="match status" value="1"/>
</dbReference>
<evidence type="ECO:0000259" key="11">
    <source>
        <dbReference type="PROSITE" id="PS50109"/>
    </source>
</evidence>
<keyword evidence="10" id="KW-0472">Membrane</keyword>
<dbReference type="InterPro" id="IPR003661">
    <property type="entry name" value="HisK_dim/P_dom"/>
</dbReference>
<evidence type="ECO:0000256" key="5">
    <source>
        <dbReference type="ARBA" id="ARBA00022553"/>
    </source>
</evidence>
<dbReference type="PANTHER" id="PTHR44936:SF10">
    <property type="entry name" value="SENSOR PROTEIN RSTB"/>
    <property type="match status" value="1"/>
</dbReference>
<evidence type="ECO:0000256" key="7">
    <source>
        <dbReference type="ARBA" id="ARBA00022741"/>
    </source>
</evidence>
<dbReference type="InterPro" id="IPR005467">
    <property type="entry name" value="His_kinase_dom"/>
</dbReference>
<keyword evidence="10" id="KW-1133">Transmembrane helix</keyword>
<gene>
    <name evidence="12" type="ORF">SG35_031160</name>
</gene>
<evidence type="ECO:0000256" key="6">
    <source>
        <dbReference type="ARBA" id="ARBA00022679"/>
    </source>
</evidence>
<dbReference type="Proteomes" id="UP000032568">
    <property type="component" value="Chromosome pTact"/>
</dbReference>
<dbReference type="AlphaFoldDB" id="A0AAF0C646"/>
<evidence type="ECO:0000256" key="2">
    <source>
        <dbReference type="ARBA" id="ARBA00004651"/>
    </source>
</evidence>
<dbReference type="Pfam" id="PF02518">
    <property type="entry name" value="HATPase_c"/>
    <property type="match status" value="1"/>
</dbReference>
<dbReference type="InterPro" id="IPR036890">
    <property type="entry name" value="HATPase_C_sf"/>
</dbReference>
<feature type="transmembrane region" description="Helical" evidence="10">
    <location>
        <begin position="156"/>
        <end position="176"/>
    </location>
</feature>
<reference evidence="12 13" key="2">
    <citation type="journal article" date="2022" name="Mar. Drugs">
        <title>Bioassay-Guided Fractionation Leads to the Detection of Cholic Acid Generated by the Rare Thalassomonas sp.</title>
        <authorList>
            <person name="Pheiffer F."/>
            <person name="Schneider Y.K."/>
            <person name="Hansen E.H."/>
            <person name="Andersen J.H."/>
            <person name="Isaksson J."/>
            <person name="Busche T."/>
            <person name="R C."/>
            <person name="Kalinowski J."/>
            <person name="Zyl L.V."/>
            <person name="Trindade M."/>
        </authorList>
    </citation>
    <scope>NUCLEOTIDE SEQUENCE [LARGE SCALE GENOMIC DNA]</scope>
    <source>
        <strain evidence="12 13">A5K-106</strain>
    </source>
</reference>
<dbReference type="EC" id="2.7.13.3" evidence="3"/>